<dbReference type="AlphaFoldDB" id="A0AAD7ZAC3"/>
<evidence type="ECO:0000313" key="2">
    <source>
        <dbReference type="Proteomes" id="UP001233999"/>
    </source>
</evidence>
<organism evidence="1 2">
    <name type="scientific">Diploptera punctata</name>
    <name type="common">Pacific beetle cockroach</name>
    <dbReference type="NCBI Taxonomy" id="6984"/>
    <lineage>
        <taxon>Eukaryota</taxon>
        <taxon>Metazoa</taxon>
        <taxon>Ecdysozoa</taxon>
        <taxon>Arthropoda</taxon>
        <taxon>Hexapoda</taxon>
        <taxon>Insecta</taxon>
        <taxon>Pterygota</taxon>
        <taxon>Neoptera</taxon>
        <taxon>Polyneoptera</taxon>
        <taxon>Dictyoptera</taxon>
        <taxon>Blattodea</taxon>
        <taxon>Blaberoidea</taxon>
        <taxon>Blaberidae</taxon>
        <taxon>Diplopterinae</taxon>
        <taxon>Diploptera</taxon>
    </lineage>
</organism>
<dbReference type="EMBL" id="JASPKZ010009502">
    <property type="protein sequence ID" value="KAJ9576682.1"/>
    <property type="molecule type" value="Genomic_DNA"/>
</dbReference>
<protein>
    <submittedName>
        <fullName evidence="1">Uncharacterized protein</fullName>
    </submittedName>
</protein>
<sequence>TNNVLMCRHWWKVCWIYGDQEKYYRQLYGRRTTTSTVDATLTTATTTTTVFSLHSHDQNLSLHEITMDGSSSSLT</sequence>
<comment type="caution">
    <text evidence="1">The sequence shown here is derived from an EMBL/GenBank/DDBJ whole genome shotgun (WGS) entry which is preliminary data.</text>
</comment>
<keyword evidence="2" id="KW-1185">Reference proteome</keyword>
<evidence type="ECO:0000313" key="1">
    <source>
        <dbReference type="EMBL" id="KAJ9576682.1"/>
    </source>
</evidence>
<feature type="non-terminal residue" evidence="1">
    <location>
        <position position="1"/>
    </location>
</feature>
<name>A0AAD7ZAC3_DIPPU</name>
<gene>
    <name evidence="1" type="ORF">L9F63_025423</name>
</gene>
<proteinExistence type="predicted"/>
<dbReference type="Proteomes" id="UP001233999">
    <property type="component" value="Unassembled WGS sequence"/>
</dbReference>
<reference evidence="1" key="2">
    <citation type="submission" date="2023-05" db="EMBL/GenBank/DDBJ databases">
        <authorList>
            <person name="Fouks B."/>
        </authorList>
    </citation>
    <scope>NUCLEOTIDE SEQUENCE</scope>
    <source>
        <strain evidence="1">Stay&amp;Tobe</strain>
        <tissue evidence="1">Testes</tissue>
    </source>
</reference>
<feature type="non-terminal residue" evidence="1">
    <location>
        <position position="75"/>
    </location>
</feature>
<reference evidence="1" key="1">
    <citation type="journal article" date="2023" name="IScience">
        <title>Live-bearing cockroach genome reveals convergent evolutionary mechanisms linked to viviparity in insects and beyond.</title>
        <authorList>
            <person name="Fouks B."/>
            <person name="Harrison M.C."/>
            <person name="Mikhailova A.A."/>
            <person name="Marchal E."/>
            <person name="English S."/>
            <person name="Carruthers M."/>
            <person name="Jennings E.C."/>
            <person name="Chiamaka E.L."/>
            <person name="Frigard R.A."/>
            <person name="Pippel M."/>
            <person name="Attardo G.M."/>
            <person name="Benoit J.B."/>
            <person name="Bornberg-Bauer E."/>
            <person name="Tobe S.S."/>
        </authorList>
    </citation>
    <scope>NUCLEOTIDE SEQUENCE</scope>
    <source>
        <strain evidence="1">Stay&amp;Tobe</strain>
    </source>
</reference>
<accession>A0AAD7ZAC3</accession>